<sequence length="21" mass="2409">MDFLDPDLVLTDIRTLTTEAE</sequence>
<name>M5F8R3_9HYPH</name>
<evidence type="ECO:0000313" key="1">
    <source>
        <dbReference type="EMBL" id="CCV08291.1"/>
    </source>
</evidence>
<reference evidence="1 2" key="1">
    <citation type="submission" date="2013-02" db="EMBL/GenBank/DDBJ databases">
        <authorList>
            <person name="Genoscope - CEA"/>
        </authorList>
    </citation>
    <scope>NUCLEOTIDE SEQUENCE [LARGE SCALE GENOMIC DNA]</scope>
    <source>
        <strain evidence="1 2">STM 2683</strain>
    </source>
</reference>
<keyword evidence="2" id="KW-1185">Reference proteome</keyword>
<organism evidence="1 2">
    <name type="scientific">Mesorhizobium metallidurans STM 2683</name>
    <dbReference type="NCBI Taxonomy" id="1297569"/>
    <lineage>
        <taxon>Bacteria</taxon>
        <taxon>Pseudomonadati</taxon>
        <taxon>Pseudomonadota</taxon>
        <taxon>Alphaproteobacteria</taxon>
        <taxon>Hyphomicrobiales</taxon>
        <taxon>Phyllobacteriaceae</taxon>
        <taxon>Mesorhizobium</taxon>
    </lineage>
</organism>
<dbReference type="EMBL" id="CAUM01000143">
    <property type="protein sequence ID" value="CCV08291.1"/>
    <property type="molecule type" value="Genomic_DNA"/>
</dbReference>
<dbReference type="AlphaFoldDB" id="M5F8R3"/>
<accession>M5F8R3</accession>
<gene>
    <name evidence="1" type="ORF">MESS2_730187</name>
</gene>
<evidence type="ECO:0000313" key="2">
    <source>
        <dbReference type="Proteomes" id="UP000012062"/>
    </source>
</evidence>
<protein>
    <submittedName>
        <fullName evidence="1">Uncharacterized protein</fullName>
    </submittedName>
</protein>
<proteinExistence type="predicted"/>
<dbReference type="Proteomes" id="UP000012062">
    <property type="component" value="Unassembled WGS sequence"/>
</dbReference>
<comment type="caution">
    <text evidence="1">The sequence shown here is derived from an EMBL/GenBank/DDBJ whole genome shotgun (WGS) entry which is preliminary data.</text>
</comment>